<evidence type="ECO:0000256" key="6">
    <source>
        <dbReference type="ARBA" id="ARBA00023136"/>
    </source>
</evidence>
<feature type="transmembrane region" description="Helical" evidence="8">
    <location>
        <begin position="112"/>
        <end position="131"/>
    </location>
</feature>
<keyword evidence="10" id="KW-1185">Reference proteome</keyword>
<feature type="transmembrane region" description="Helical" evidence="8">
    <location>
        <begin position="160"/>
        <end position="182"/>
    </location>
</feature>
<keyword evidence="6 8" id="KW-0472">Membrane</keyword>
<sequence>MGNWAPDISAVYIAGWLWANGQESLIYAVPPGFFGGISDTWHPVVAVLGIADLDSFPFLYPPLWAVLASGGARETGPQQFADLVLMYHVVLLALCVVLAGRIARPASVSWRAWTLIGIALLSLSTPALHALLQNQPTITVTFLILASVDRLLADKAASAGVLLALAAAIKLTPVVFVLIFVLDRQPRAVVAFGVAGALLAATSVALAGWPLHRAFLDTMAAMGWQTSFGAFNPTLGNALLPLLSALGAIPALQHPTDVVTIPAALGIGLRLAALGLGTAVAVWLWQIPRRERLVLGLTALSIAVPLFGPIGWQHYYVLPLLLAPGAIALMPASRRFVASAVVIAASAFPLYVALRLGALRFTDLALVLNVTGWVMFLALVCAAGKPAQGRARPEPARDP</sequence>
<proteinExistence type="inferred from homology"/>
<keyword evidence="4 8" id="KW-0812">Transmembrane</keyword>
<organism evidence="9 10">
    <name type="scientific">Pararhodobacter zhoushanensis</name>
    <dbReference type="NCBI Taxonomy" id="2479545"/>
    <lineage>
        <taxon>Bacteria</taxon>
        <taxon>Pseudomonadati</taxon>
        <taxon>Pseudomonadota</taxon>
        <taxon>Alphaproteobacteria</taxon>
        <taxon>Rhodobacterales</taxon>
        <taxon>Paracoccaceae</taxon>
        <taxon>Pararhodobacter</taxon>
    </lineage>
</organism>
<comment type="subcellular location">
    <subcellularLocation>
        <location evidence="1">Cell membrane</location>
        <topology evidence="1">Multi-pass membrane protein</topology>
    </subcellularLocation>
</comment>
<feature type="transmembrane region" description="Helical" evidence="8">
    <location>
        <begin position="261"/>
        <end position="285"/>
    </location>
</feature>
<evidence type="ECO:0000313" key="9">
    <source>
        <dbReference type="EMBL" id="MCW1933821.1"/>
    </source>
</evidence>
<accession>A0ABT3H1V2</accession>
<evidence type="ECO:0000313" key="10">
    <source>
        <dbReference type="Proteomes" id="UP001208938"/>
    </source>
</evidence>
<dbReference type="Pfam" id="PF09594">
    <property type="entry name" value="GT87"/>
    <property type="match status" value="1"/>
</dbReference>
<evidence type="ECO:0000256" key="3">
    <source>
        <dbReference type="ARBA" id="ARBA00022679"/>
    </source>
</evidence>
<evidence type="ECO:0000256" key="1">
    <source>
        <dbReference type="ARBA" id="ARBA00004651"/>
    </source>
</evidence>
<keyword evidence="3" id="KW-0808">Transferase</keyword>
<comment type="similarity">
    <text evidence="7">Belongs to the glycosyltransferase 87 family.</text>
</comment>
<dbReference type="EMBL" id="JAPDFL010000001">
    <property type="protein sequence ID" value="MCW1933821.1"/>
    <property type="molecule type" value="Genomic_DNA"/>
</dbReference>
<feature type="transmembrane region" description="Helical" evidence="8">
    <location>
        <begin position="292"/>
        <end position="308"/>
    </location>
</feature>
<feature type="transmembrane region" description="Helical" evidence="8">
    <location>
        <begin position="188"/>
        <end position="209"/>
    </location>
</feature>
<reference evidence="9 10" key="1">
    <citation type="submission" date="2022-10" db="EMBL/GenBank/DDBJ databases">
        <title>Pararhodobacter sp. nov., isolated from marine algae.</title>
        <authorList>
            <person name="Choi B.J."/>
            <person name="Kim J.M."/>
            <person name="Lee J.K."/>
            <person name="Choi D.G."/>
            <person name="Jeon C.O."/>
        </authorList>
    </citation>
    <scope>NUCLEOTIDE SEQUENCE [LARGE SCALE GENOMIC DNA]</scope>
    <source>
        <strain evidence="9 10">ZQ420</strain>
    </source>
</reference>
<dbReference type="RefSeq" id="WP_264506692.1">
    <property type="nucleotide sequence ID" value="NZ_JAPDFL010000001.1"/>
</dbReference>
<gene>
    <name evidence="9" type="ORF">OKW52_16550</name>
</gene>
<feature type="transmembrane region" description="Helical" evidence="8">
    <location>
        <begin position="364"/>
        <end position="383"/>
    </location>
</feature>
<keyword evidence="5 8" id="KW-1133">Transmembrane helix</keyword>
<dbReference type="Proteomes" id="UP001208938">
    <property type="component" value="Unassembled WGS sequence"/>
</dbReference>
<evidence type="ECO:0000256" key="2">
    <source>
        <dbReference type="ARBA" id="ARBA00022475"/>
    </source>
</evidence>
<comment type="caution">
    <text evidence="9">The sequence shown here is derived from an EMBL/GenBank/DDBJ whole genome shotgun (WGS) entry which is preliminary data.</text>
</comment>
<feature type="transmembrane region" description="Helical" evidence="8">
    <location>
        <begin position="337"/>
        <end position="358"/>
    </location>
</feature>
<protein>
    <submittedName>
        <fullName evidence="9">DUF2029 domain-containing protein</fullName>
    </submittedName>
</protein>
<name>A0ABT3H1V2_9RHOB</name>
<dbReference type="InterPro" id="IPR018584">
    <property type="entry name" value="GT87"/>
</dbReference>
<evidence type="ECO:0000256" key="5">
    <source>
        <dbReference type="ARBA" id="ARBA00022989"/>
    </source>
</evidence>
<keyword evidence="2" id="KW-1003">Cell membrane</keyword>
<evidence type="ECO:0000256" key="4">
    <source>
        <dbReference type="ARBA" id="ARBA00022692"/>
    </source>
</evidence>
<feature type="transmembrane region" description="Helical" evidence="8">
    <location>
        <begin position="83"/>
        <end position="100"/>
    </location>
</feature>
<evidence type="ECO:0000256" key="8">
    <source>
        <dbReference type="SAM" id="Phobius"/>
    </source>
</evidence>
<evidence type="ECO:0000256" key="7">
    <source>
        <dbReference type="ARBA" id="ARBA00024033"/>
    </source>
</evidence>